<evidence type="ECO:0000313" key="11">
    <source>
        <dbReference type="EMBL" id="MBB4051019.1"/>
    </source>
</evidence>
<name>A0A7W6IK41_9HYPH</name>
<accession>A0A7W6IK41</accession>
<dbReference type="Gene3D" id="3.50.50.100">
    <property type="match status" value="1"/>
</dbReference>
<evidence type="ECO:0000259" key="9">
    <source>
        <dbReference type="Pfam" id="PF07992"/>
    </source>
</evidence>
<evidence type="ECO:0000256" key="2">
    <source>
        <dbReference type="ARBA" id="ARBA00012637"/>
    </source>
</evidence>
<evidence type="ECO:0000313" key="12">
    <source>
        <dbReference type="Proteomes" id="UP000547011"/>
    </source>
</evidence>
<dbReference type="EMBL" id="JACIEW010000001">
    <property type="protein sequence ID" value="MBB4051019.1"/>
    <property type="molecule type" value="Genomic_DNA"/>
</dbReference>
<feature type="domain" description="FAD/NAD(P)-binding" evidence="9">
    <location>
        <begin position="7"/>
        <end position="324"/>
    </location>
</feature>
<dbReference type="Pfam" id="PF07992">
    <property type="entry name" value="Pyr_redox_2"/>
    <property type="match status" value="1"/>
</dbReference>
<dbReference type="GO" id="GO:0050136">
    <property type="term" value="F:NADH dehydrogenase (quinone) (non-electrogenic) activity"/>
    <property type="evidence" value="ECO:0007669"/>
    <property type="project" value="UniProtKB-EC"/>
</dbReference>
<comment type="catalytic activity">
    <reaction evidence="8">
        <text>a quinone + NADH + H(+) = a quinol + NAD(+)</text>
        <dbReference type="Rhea" id="RHEA:46160"/>
        <dbReference type="ChEBI" id="CHEBI:15378"/>
        <dbReference type="ChEBI" id="CHEBI:24646"/>
        <dbReference type="ChEBI" id="CHEBI:57540"/>
        <dbReference type="ChEBI" id="CHEBI:57945"/>
        <dbReference type="ChEBI" id="CHEBI:132124"/>
        <dbReference type="EC" id="1.6.5.9"/>
    </reaction>
</comment>
<evidence type="ECO:0000259" key="10">
    <source>
        <dbReference type="Pfam" id="PF22366"/>
    </source>
</evidence>
<comment type="similarity">
    <text evidence="1">Belongs to the NADH dehydrogenase family.</text>
</comment>
<keyword evidence="12" id="KW-1185">Reference proteome</keyword>
<keyword evidence="7" id="KW-0520">NAD</keyword>
<organism evidence="11 12">
    <name type="scientific">Devosia subaequoris</name>
    <dbReference type="NCBI Taxonomy" id="395930"/>
    <lineage>
        <taxon>Bacteria</taxon>
        <taxon>Pseudomonadati</taxon>
        <taxon>Pseudomonadota</taxon>
        <taxon>Alphaproteobacteria</taxon>
        <taxon>Hyphomicrobiales</taxon>
        <taxon>Devosiaceae</taxon>
        <taxon>Devosia</taxon>
    </lineage>
</organism>
<keyword evidence="3" id="KW-0285">Flavoprotein</keyword>
<reference evidence="11 12" key="1">
    <citation type="submission" date="2020-08" db="EMBL/GenBank/DDBJ databases">
        <title>Genomic Encyclopedia of Type Strains, Phase IV (KMG-IV): sequencing the most valuable type-strain genomes for metagenomic binning, comparative biology and taxonomic classification.</title>
        <authorList>
            <person name="Goeker M."/>
        </authorList>
    </citation>
    <scope>NUCLEOTIDE SEQUENCE [LARGE SCALE GENOMIC DNA]</scope>
    <source>
        <strain evidence="11 12">DSM 23447</strain>
    </source>
</reference>
<comment type="caution">
    <text evidence="11">The sequence shown here is derived from an EMBL/GenBank/DDBJ whole genome shotgun (WGS) entry which is preliminary data.</text>
</comment>
<evidence type="ECO:0000256" key="8">
    <source>
        <dbReference type="ARBA" id="ARBA00047599"/>
    </source>
</evidence>
<dbReference type="RefSeq" id="WP_183309754.1">
    <property type="nucleotide sequence ID" value="NZ_JACIEW010000001.1"/>
</dbReference>
<evidence type="ECO:0000256" key="6">
    <source>
        <dbReference type="ARBA" id="ARBA00023002"/>
    </source>
</evidence>
<evidence type="ECO:0000256" key="5">
    <source>
        <dbReference type="ARBA" id="ARBA00022946"/>
    </source>
</evidence>
<keyword evidence="4" id="KW-0274">FAD</keyword>
<dbReference type="AlphaFoldDB" id="A0A7W6IK41"/>
<keyword evidence="5" id="KW-0809">Transit peptide</keyword>
<sequence>MPSPRHKVVIVGGGFGGLSAAKALKKADVDIVLIDRRNHHLFQPLLYQVATAALSPSEVAWPIRHLLRRQGNVRVLMGTVIGVDTEAREVLLEHGEREGYDSLVLATGAQDSYFGNDEWKRFAPGLKTVEDATAIRRKLLLALEAAERESDPERRRALLTFGIIGAGPTGVELAGAIVELGRSSIKGQFHTLDPEALRVVLIEGGDRVLSNFDKELSDYTHKALEDMGVQVELGEMVSSIDAEGISYGKRRLETRTVIWAAGVAATPVAEWLGIKADRGGQIKVAPDLTVPGLPNVYVVGDVAKVSRADGRPVPGVAPAAKQEGQYAAKAIQDRLAGHEVEPFVYKHAGDLATIGKSSAVIDFGFTKIKGWAAWWLWGIAHIYFLVETRTRIFITLSWLWIYLTGQRSARLITHGEATSQKPLDEVDED</sequence>
<dbReference type="InterPro" id="IPR054585">
    <property type="entry name" value="NDH2-like_C"/>
</dbReference>
<feature type="domain" description="External alternative NADH-ubiquinone oxidoreductase-like C-terminal" evidence="10">
    <location>
        <begin position="347"/>
        <end position="405"/>
    </location>
</feature>
<dbReference type="PANTHER" id="PTHR43706:SF47">
    <property type="entry name" value="EXTERNAL NADH-UBIQUINONE OXIDOREDUCTASE 1, MITOCHONDRIAL-RELATED"/>
    <property type="match status" value="1"/>
</dbReference>
<evidence type="ECO:0000256" key="7">
    <source>
        <dbReference type="ARBA" id="ARBA00023027"/>
    </source>
</evidence>
<dbReference type="EC" id="1.6.5.9" evidence="2"/>
<dbReference type="InterPro" id="IPR023753">
    <property type="entry name" value="FAD/NAD-binding_dom"/>
</dbReference>
<evidence type="ECO:0000256" key="1">
    <source>
        <dbReference type="ARBA" id="ARBA00005272"/>
    </source>
</evidence>
<dbReference type="Pfam" id="PF22366">
    <property type="entry name" value="NDH2_C"/>
    <property type="match status" value="1"/>
</dbReference>
<dbReference type="InterPro" id="IPR045024">
    <property type="entry name" value="NDH-2"/>
</dbReference>
<dbReference type="InterPro" id="IPR036188">
    <property type="entry name" value="FAD/NAD-bd_sf"/>
</dbReference>
<dbReference type="PRINTS" id="PR00411">
    <property type="entry name" value="PNDRDTASEI"/>
</dbReference>
<keyword evidence="6 11" id="KW-0560">Oxidoreductase</keyword>
<dbReference type="PANTHER" id="PTHR43706">
    <property type="entry name" value="NADH DEHYDROGENASE"/>
    <property type="match status" value="1"/>
</dbReference>
<dbReference type="SUPFAM" id="SSF51905">
    <property type="entry name" value="FAD/NAD(P)-binding domain"/>
    <property type="match status" value="1"/>
</dbReference>
<gene>
    <name evidence="11" type="ORF">GGR20_000637</name>
</gene>
<evidence type="ECO:0000256" key="3">
    <source>
        <dbReference type="ARBA" id="ARBA00022630"/>
    </source>
</evidence>
<dbReference type="Proteomes" id="UP000547011">
    <property type="component" value="Unassembled WGS sequence"/>
</dbReference>
<dbReference type="PRINTS" id="PR00368">
    <property type="entry name" value="FADPNR"/>
</dbReference>
<proteinExistence type="inferred from homology"/>
<protein>
    <recommendedName>
        <fullName evidence="2">NADH:ubiquinone reductase (non-electrogenic)</fullName>
        <ecNumber evidence="2">1.6.5.9</ecNumber>
    </recommendedName>
</protein>
<evidence type="ECO:0000256" key="4">
    <source>
        <dbReference type="ARBA" id="ARBA00022827"/>
    </source>
</evidence>